<dbReference type="OMA" id="PCELLQM"/>
<accession>A0A200Q0I1</accession>
<dbReference type="InParanoid" id="A0A200Q0I1"/>
<dbReference type="CDD" id="cd20544">
    <property type="entry name" value="CYCLIN_AtCycD-like_rpt2"/>
    <property type="match status" value="1"/>
</dbReference>
<feature type="region of interest" description="Disordered" evidence="6">
    <location>
        <begin position="325"/>
        <end position="348"/>
    </location>
</feature>
<dbReference type="InterPro" id="IPR039361">
    <property type="entry name" value="Cyclin"/>
</dbReference>
<dbReference type="InterPro" id="IPR006671">
    <property type="entry name" value="Cyclin_N"/>
</dbReference>
<dbReference type="CDD" id="cd20543">
    <property type="entry name" value="CYCLIN_AtCycD-like_rpt1"/>
    <property type="match status" value="1"/>
</dbReference>
<evidence type="ECO:0000313" key="9">
    <source>
        <dbReference type="EMBL" id="OVA03973.1"/>
    </source>
</evidence>
<keyword evidence="10" id="KW-1185">Reference proteome</keyword>
<feature type="domain" description="Cyclin C-terminal" evidence="8">
    <location>
        <begin position="185"/>
        <end position="318"/>
    </location>
</feature>
<feature type="compositionally biased region" description="Polar residues" evidence="6">
    <location>
        <begin position="325"/>
        <end position="335"/>
    </location>
</feature>
<dbReference type="GO" id="GO:0051301">
    <property type="term" value="P:cell division"/>
    <property type="evidence" value="ECO:0007669"/>
    <property type="project" value="UniProtKB-KW"/>
</dbReference>
<evidence type="ECO:0000256" key="3">
    <source>
        <dbReference type="ARBA" id="ARBA00023127"/>
    </source>
</evidence>
<evidence type="ECO:0000313" key="10">
    <source>
        <dbReference type="Proteomes" id="UP000195402"/>
    </source>
</evidence>
<comment type="caution">
    <text evidence="9">The sequence shown here is derived from an EMBL/GenBank/DDBJ whole genome shotgun (WGS) entry which is preliminary data.</text>
</comment>
<dbReference type="InterPro" id="IPR048258">
    <property type="entry name" value="Cyclins_cyclin-box"/>
</dbReference>
<dbReference type="FunFam" id="1.10.472.10:FF:000034">
    <property type="entry name" value="D2/4-type cyclin"/>
    <property type="match status" value="1"/>
</dbReference>
<dbReference type="FunFam" id="1.10.472.10:FF:000040">
    <property type="entry name" value="D6-type cyclin"/>
    <property type="match status" value="1"/>
</dbReference>
<evidence type="ECO:0000256" key="4">
    <source>
        <dbReference type="ARBA" id="ARBA00023306"/>
    </source>
</evidence>
<organism evidence="9 10">
    <name type="scientific">Macleaya cordata</name>
    <name type="common">Five-seeded plume-poppy</name>
    <name type="synonym">Bocconia cordata</name>
    <dbReference type="NCBI Taxonomy" id="56857"/>
    <lineage>
        <taxon>Eukaryota</taxon>
        <taxon>Viridiplantae</taxon>
        <taxon>Streptophyta</taxon>
        <taxon>Embryophyta</taxon>
        <taxon>Tracheophyta</taxon>
        <taxon>Spermatophyta</taxon>
        <taxon>Magnoliopsida</taxon>
        <taxon>Ranunculales</taxon>
        <taxon>Papaveraceae</taxon>
        <taxon>Papaveroideae</taxon>
        <taxon>Macleaya</taxon>
    </lineage>
</organism>
<proteinExistence type="inferred from homology"/>
<dbReference type="SUPFAM" id="SSF47954">
    <property type="entry name" value="Cyclin-like"/>
    <property type="match status" value="2"/>
</dbReference>
<dbReference type="AlphaFoldDB" id="A0A200Q0I1"/>
<gene>
    <name evidence="9" type="ORF">BVC80_459g17</name>
</gene>
<dbReference type="PANTHER" id="PTHR10177">
    <property type="entry name" value="CYCLINS"/>
    <property type="match status" value="1"/>
</dbReference>
<protein>
    <submittedName>
        <fullName evidence="9">Cyclin</fullName>
    </submittedName>
</protein>
<evidence type="ECO:0000256" key="5">
    <source>
        <dbReference type="RuleBase" id="RU000383"/>
    </source>
</evidence>
<feature type="domain" description="Cyclin-like" evidence="7">
    <location>
        <begin position="88"/>
        <end position="176"/>
    </location>
</feature>
<dbReference type="PROSITE" id="PS00292">
    <property type="entry name" value="CYCLINS"/>
    <property type="match status" value="1"/>
</dbReference>
<evidence type="ECO:0000259" key="8">
    <source>
        <dbReference type="SMART" id="SM01332"/>
    </source>
</evidence>
<sequence>MSLSPEHSASNLYCGEDAGDVAFWDDDTWIPDLPTPLDFTIDVDDDDQDDRTITWLIDSELDHIPVSDYLRRIRDHSIDPISRQDAINWMLKVHAHYHFRPVTAYLSVNYLDRFLSYTTLPPGNGWPLQLLSVACLSLAAKMEEIKVPLLLDLQILEPRFVFEPRTVRRMELLVMSNLKWRLRSVTPFDFVDYFVSKLHCFGSSRNNVIFSRIFSRASDLILNTIRVIDFLGYSPSTIAAAAVLLASGECVDFPAVEDQNTVNFYDRVSKEVVRGCHRLMGEYLTDTCPLAGVKHVISPSAPPQSPIGVLDAASCKSCDTQKSSFVNTESSQAEPSNKRQRLGTSDVQ</sequence>
<evidence type="ECO:0000259" key="7">
    <source>
        <dbReference type="SMART" id="SM00385"/>
    </source>
</evidence>
<comment type="similarity">
    <text evidence="1">Belongs to the cyclin family. Cyclin D subfamily.</text>
</comment>
<dbReference type="Proteomes" id="UP000195402">
    <property type="component" value="Unassembled WGS sequence"/>
</dbReference>
<evidence type="ECO:0000256" key="2">
    <source>
        <dbReference type="ARBA" id="ARBA00022618"/>
    </source>
</evidence>
<reference evidence="9 10" key="1">
    <citation type="journal article" date="2017" name="Mol. Plant">
        <title>The Genome of Medicinal Plant Macleaya cordata Provides New Insights into Benzylisoquinoline Alkaloids Metabolism.</title>
        <authorList>
            <person name="Liu X."/>
            <person name="Liu Y."/>
            <person name="Huang P."/>
            <person name="Ma Y."/>
            <person name="Qing Z."/>
            <person name="Tang Q."/>
            <person name="Cao H."/>
            <person name="Cheng P."/>
            <person name="Zheng Y."/>
            <person name="Yuan Z."/>
            <person name="Zhou Y."/>
            <person name="Liu J."/>
            <person name="Tang Z."/>
            <person name="Zhuo Y."/>
            <person name="Zhang Y."/>
            <person name="Yu L."/>
            <person name="Huang J."/>
            <person name="Yang P."/>
            <person name="Peng Q."/>
            <person name="Zhang J."/>
            <person name="Jiang W."/>
            <person name="Zhang Z."/>
            <person name="Lin K."/>
            <person name="Ro D.K."/>
            <person name="Chen X."/>
            <person name="Xiong X."/>
            <person name="Shang Y."/>
            <person name="Huang S."/>
            <person name="Zeng J."/>
        </authorList>
    </citation>
    <scope>NUCLEOTIDE SEQUENCE [LARGE SCALE GENOMIC DNA]</scope>
    <source>
        <strain evidence="10">cv. BLH2017</strain>
        <tissue evidence="9">Root</tissue>
    </source>
</reference>
<dbReference type="SMART" id="SM00385">
    <property type="entry name" value="CYCLIN"/>
    <property type="match status" value="1"/>
</dbReference>
<keyword evidence="3 5" id="KW-0195">Cyclin</keyword>
<dbReference type="STRING" id="56857.A0A200Q0I1"/>
<keyword evidence="2" id="KW-0132">Cell division</keyword>
<dbReference type="Pfam" id="PF02984">
    <property type="entry name" value="Cyclin_C"/>
    <property type="match status" value="1"/>
</dbReference>
<dbReference type="Gene3D" id="1.10.472.10">
    <property type="entry name" value="Cyclin-like"/>
    <property type="match status" value="2"/>
</dbReference>
<dbReference type="Pfam" id="PF00134">
    <property type="entry name" value="Cyclin_N"/>
    <property type="match status" value="1"/>
</dbReference>
<dbReference type="SMART" id="SM01332">
    <property type="entry name" value="Cyclin_C"/>
    <property type="match status" value="1"/>
</dbReference>
<dbReference type="EMBL" id="MVGT01003451">
    <property type="protein sequence ID" value="OVA03973.1"/>
    <property type="molecule type" value="Genomic_DNA"/>
</dbReference>
<evidence type="ECO:0000256" key="1">
    <source>
        <dbReference type="ARBA" id="ARBA00009065"/>
    </source>
</evidence>
<name>A0A200Q0I1_MACCD</name>
<keyword evidence="4" id="KW-0131">Cell cycle</keyword>
<dbReference type="OrthoDB" id="5590282at2759"/>
<dbReference type="InterPro" id="IPR013763">
    <property type="entry name" value="Cyclin-like_dom"/>
</dbReference>
<evidence type="ECO:0000256" key="6">
    <source>
        <dbReference type="SAM" id="MobiDB-lite"/>
    </source>
</evidence>
<dbReference type="InterPro" id="IPR004367">
    <property type="entry name" value="Cyclin_C-dom"/>
</dbReference>
<dbReference type="InterPro" id="IPR036915">
    <property type="entry name" value="Cyclin-like_sf"/>
</dbReference>